<keyword evidence="2" id="KW-1185">Reference proteome</keyword>
<proteinExistence type="predicted"/>
<organism evidence="1 2">
    <name type="scientific">Bionectria ochroleuca</name>
    <name type="common">Gliocladium roseum</name>
    <dbReference type="NCBI Taxonomy" id="29856"/>
    <lineage>
        <taxon>Eukaryota</taxon>
        <taxon>Fungi</taxon>
        <taxon>Dikarya</taxon>
        <taxon>Ascomycota</taxon>
        <taxon>Pezizomycotina</taxon>
        <taxon>Sordariomycetes</taxon>
        <taxon>Hypocreomycetidae</taxon>
        <taxon>Hypocreales</taxon>
        <taxon>Bionectriaceae</taxon>
        <taxon>Clonostachys</taxon>
    </lineage>
</organism>
<comment type="caution">
    <text evidence="1">The sequence shown here is derived from an EMBL/GenBank/DDBJ whole genome shotgun (WGS) entry which is preliminary data.</text>
</comment>
<reference evidence="1 2" key="1">
    <citation type="submission" date="2019-06" db="EMBL/GenBank/DDBJ databases">
        <authorList>
            <person name="Broberg M."/>
        </authorList>
    </citation>
    <scope>NUCLEOTIDE SEQUENCE [LARGE SCALE GENOMIC DNA]</scope>
</reference>
<dbReference type="Proteomes" id="UP000766486">
    <property type="component" value="Unassembled WGS sequence"/>
</dbReference>
<name>A0ABY6UV23_BIOOC</name>
<evidence type="ECO:0000313" key="1">
    <source>
        <dbReference type="EMBL" id="VUC35267.1"/>
    </source>
</evidence>
<protein>
    <submittedName>
        <fullName evidence="1">Uncharacterized protein</fullName>
    </submittedName>
</protein>
<gene>
    <name evidence="1" type="ORF">CLO192961_LOCUS408867</name>
</gene>
<accession>A0ABY6UV23</accession>
<evidence type="ECO:0000313" key="2">
    <source>
        <dbReference type="Proteomes" id="UP000766486"/>
    </source>
</evidence>
<sequence length="131" mass="14274">MKTQGSMYKERFTPKNSERTFAGPAVRGCNAIVQLWAAKPLVGGLDHRQFHVGQPHMSGLSAGWLTLCQAQLVGQLAGASAYECWLISRLQLVCARKAGHDLKPSMDVQQADNTQKTPATLTLIRNSCPPL</sequence>
<dbReference type="EMBL" id="CABFNS010000909">
    <property type="protein sequence ID" value="VUC35267.1"/>
    <property type="molecule type" value="Genomic_DNA"/>
</dbReference>